<dbReference type="KEGG" id="thyd:TTHT_1165"/>
<protein>
    <recommendedName>
        <fullName evidence="3">Regulatory protein</fullName>
    </recommendedName>
</protein>
<gene>
    <name evidence="1" type="ORF">TTHT_1165</name>
</gene>
<dbReference type="InterPro" id="IPR007169">
    <property type="entry name" value="RemA-like"/>
</dbReference>
<proteinExistence type="predicted"/>
<sequence>MKMSDFISLGFDNFVDRKRIVAVLKPGSSPMRKLKELKKKEGLLVDATSGKPTRSFILLDNGVLFLSSHLPETIIERIGNEN</sequence>
<keyword evidence="2" id="KW-1185">Reference proteome</keyword>
<dbReference type="Pfam" id="PF04025">
    <property type="entry name" value="RemA-like"/>
    <property type="match status" value="1"/>
</dbReference>
<dbReference type="AlphaFoldDB" id="A0A7R6PQW9"/>
<dbReference type="Proteomes" id="UP000595564">
    <property type="component" value="Chromosome"/>
</dbReference>
<accession>A0A7R6PQW9</accession>
<evidence type="ECO:0000313" key="1">
    <source>
        <dbReference type="EMBL" id="BBB32696.1"/>
    </source>
</evidence>
<reference evidence="1 2" key="1">
    <citation type="journal article" date="2012" name="Extremophiles">
        <title>Thermotomaculum hydrothermale gen. nov., sp. nov., a novel heterotrophic thermophile within the phylum Acidobacteria from a deep-sea hydrothermal vent chimney in the Southern Okinawa Trough.</title>
        <authorList>
            <person name="Izumi H."/>
            <person name="Nunoura T."/>
            <person name="Miyazaki M."/>
            <person name="Mino S."/>
            <person name="Toki T."/>
            <person name="Takai K."/>
            <person name="Sako Y."/>
            <person name="Sawabe T."/>
            <person name="Nakagawa S."/>
        </authorList>
    </citation>
    <scope>NUCLEOTIDE SEQUENCE [LARGE SCALE GENOMIC DNA]</scope>
    <source>
        <strain evidence="1 2">AC55</strain>
    </source>
</reference>
<dbReference type="PANTHER" id="PTHR38449:SF1">
    <property type="entry name" value="REGULATORY PROTEIN SSL2874-RELATED"/>
    <property type="match status" value="1"/>
</dbReference>
<dbReference type="PANTHER" id="PTHR38449">
    <property type="entry name" value="REGULATORY PROTEIN TM_1690-RELATED"/>
    <property type="match status" value="1"/>
</dbReference>
<dbReference type="EMBL" id="AP017470">
    <property type="protein sequence ID" value="BBB32696.1"/>
    <property type="molecule type" value="Genomic_DNA"/>
</dbReference>
<evidence type="ECO:0000313" key="2">
    <source>
        <dbReference type="Proteomes" id="UP000595564"/>
    </source>
</evidence>
<name>A0A7R6PQW9_9BACT</name>
<organism evidence="1 2">
    <name type="scientific">Thermotomaculum hydrothermale</name>
    <dbReference type="NCBI Taxonomy" id="981385"/>
    <lineage>
        <taxon>Bacteria</taxon>
        <taxon>Pseudomonadati</taxon>
        <taxon>Acidobacteriota</taxon>
        <taxon>Holophagae</taxon>
        <taxon>Thermotomaculales</taxon>
        <taxon>Thermotomaculaceae</taxon>
        <taxon>Thermotomaculum</taxon>
    </lineage>
</organism>
<evidence type="ECO:0008006" key="3">
    <source>
        <dbReference type="Google" id="ProtNLM"/>
    </source>
</evidence>